<feature type="transmembrane region" description="Helical" evidence="1">
    <location>
        <begin position="266"/>
        <end position="289"/>
    </location>
</feature>
<feature type="transmembrane region" description="Helical" evidence="1">
    <location>
        <begin position="27"/>
        <end position="50"/>
    </location>
</feature>
<evidence type="ECO:0000313" key="3">
    <source>
        <dbReference type="Proteomes" id="UP001596161"/>
    </source>
</evidence>
<feature type="transmembrane region" description="Helical" evidence="1">
    <location>
        <begin position="95"/>
        <end position="112"/>
    </location>
</feature>
<evidence type="ECO:0008006" key="4">
    <source>
        <dbReference type="Google" id="ProtNLM"/>
    </source>
</evidence>
<feature type="transmembrane region" description="Helical" evidence="1">
    <location>
        <begin position="352"/>
        <end position="373"/>
    </location>
</feature>
<accession>A0ABW0EA31</accession>
<dbReference type="EMBL" id="JBHSKT010000006">
    <property type="protein sequence ID" value="MFC5271238.1"/>
    <property type="molecule type" value="Genomic_DNA"/>
</dbReference>
<evidence type="ECO:0000256" key="1">
    <source>
        <dbReference type="SAM" id="Phobius"/>
    </source>
</evidence>
<protein>
    <recommendedName>
        <fullName evidence="4">Glycosyltransferase RgtA/B/C/D-like domain-containing protein</fullName>
    </recommendedName>
</protein>
<keyword evidence="1" id="KW-0472">Membrane</keyword>
<organism evidence="2 3">
    <name type="scientific">Adhaeribacter terreus</name>
    <dbReference type="NCBI Taxonomy" id="529703"/>
    <lineage>
        <taxon>Bacteria</taxon>
        <taxon>Pseudomonadati</taxon>
        <taxon>Bacteroidota</taxon>
        <taxon>Cytophagia</taxon>
        <taxon>Cytophagales</taxon>
        <taxon>Hymenobacteraceae</taxon>
        <taxon>Adhaeribacter</taxon>
    </lineage>
</organism>
<feature type="transmembrane region" description="Helical" evidence="1">
    <location>
        <begin position="301"/>
        <end position="321"/>
    </location>
</feature>
<keyword evidence="3" id="KW-1185">Reference proteome</keyword>
<dbReference type="Proteomes" id="UP001596161">
    <property type="component" value="Unassembled WGS sequence"/>
</dbReference>
<feature type="transmembrane region" description="Helical" evidence="1">
    <location>
        <begin position="327"/>
        <end position="345"/>
    </location>
</feature>
<feature type="transmembrane region" description="Helical" evidence="1">
    <location>
        <begin position="212"/>
        <end position="231"/>
    </location>
</feature>
<gene>
    <name evidence="2" type="ORF">ACFPIB_11495</name>
</gene>
<proteinExistence type="predicted"/>
<keyword evidence="1" id="KW-1133">Transmembrane helix</keyword>
<comment type="caution">
    <text evidence="2">The sequence shown here is derived from an EMBL/GenBank/DDBJ whole genome shotgun (WGS) entry which is preliminary data.</text>
</comment>
<feature type="transmembrane region" description="Helical" evidence="1">
    <location>
        <begin position="167"/>
        <end position="200"/>
    </location>
</feature>
<sequence length="485" mass="56094">MPAIIHTPVSAEKKQHWAARTLPGLLYFGYALLVILSVNNGFFWDSILLASRYGQWYFDSNFSTLFVPENIAGYPPLFGMLLAFLWKIFGKNLLVSHLLILPFALGIVRQILQLCRKFLPENIASWAALLLLADPTLLAQCTQVAPDVLLVFFYLFSLNRILEKRRLLLIFSLIFLGLLSPRGTIAAFALFLTDTCLFIFEKKENRTLKHFAGLFMTYVPAGLLVIIWQILHFRHFGWIGYNPDSEWGTLAQFAGLKGMLRNAVLITWRLVDFGRLFIGFGLLLTLLYYVRKRLQFPPEILRLFTLVSIPFFLFSLVFLPYTNPIGHRYYLVVFLLLALPVYYLLTHVPNRFFRRITYGFMLLGLLTGHFWIYPDSVAKGWDATLAHKPYFELRREAIAFLDVKNIPLETVGSDYPNLAPGSVTDLNNDTRHFQGKNLENNTFVLYSNIFNGFTDKELEELRTQWNVVKSWKKGQVKMILYKRPE</sequence>
<keyword evidence="1" id="KW-0812">Transmembrane</keyword>
<reference evidence="3" key="1">
    <citation type="journal article" date="2019" name="Int. J. Syst. Evol. Microbiol.">
        <title>The Global Catalogue of Microorganisms (GCM) 10K type strain sequencing project: providing services to taxonomists for standard genome sequencing and annotation.</title>
        <authorList>
            <consortium name="The Broad Institute Genomics Platform"/>
            <consortium name="The Broad Institute Genome Sequencing Center for Infectious Disease"/>
            <person name="Wu L."/>
            <person name="Ma J."/>
        </authorList>
    </citation>
    <scope>NUCLEOTIDE SEQUENCE [LARGE SCALE GENOMIC DNA]</scope>
    <source>
        <strain evidence="3">KACC 12602</strain>
    </source>
</reference>
<evidence type="ECO:0000313" key="2">
    <source>
        <dbReference type="EMBL" id="MFC5271238.1"/>
    </source>
</evidence>
<feature type="transmembrane region" description="Helical" evidence="1">
    <location>
        <begin position="124"/>
        <end position="155"/>
    </location>
</feature>
<dbReference type="RefSeq" id="WP_378017605.1">
    <property type="nucleotide sequence ID" value="NZ_JBHSKT010000006.1"/>
</dbReference>
<feature type="transmembrane region" description="Helical" evidence="1">
    <location>
        <begin position="71"/>
        <end position="89"/>
    </location>
</feature>
<name>A0ABW0EA31_9BACT</name>